<dbReference type="HOGENOM" id="CLU_2736207_0_0_9"/>
<sequence>MATEGHRHLDGLTGQIILIYESTYAMERSVNELISSSKQIQKNAAAESDQVQHKQQLLQSTLRKLQTIFKR</sequence>
<reference evidence="1 2" key="1">
    <citation type="submission" date="2014-08" db="EMBL/GenBank/DDBJ databases">
        <title>Comparative genomics of the Paenibacillus odorifer group.</title>
        <authorList>
            <person name="den Bakker H.C."/>
            <person name="Tsai Y.-C."/>
            <person name="Martin N."/>
            <person name="Korlach J."/>
            <person name="Wiedmann M."/>
        </authorList>
    </citation>
    <scope>NUCLEOTIDE SEQUENCE [LARGE SCALE GENOMIC DNA]</scope>
    <source>
        <strain evidence="1 2">DSM 15220</strain>
    </source>
</reference>
<organism evidence="1 2">
    <name type="scientific">Paenibacillus graminis</name>
    <dbReference type="NCBI Taxonomy" id="189425"/>
    <lineage>
        <taxon>Bacteria</taxon>
        <taxon>Bacillati</taxon>
        <taxon>Bacillota</taxon>
        <taxon>Bacilli</taxon>
        <taxon>Bacillales</taxon>
        <taxon>Paenibacillaceae</taxon>
        <taxon>Paenibacillus</taxon>
    </lineage>
</organism>
<gene>
    <name evidence="1" type="ORF">PGRAT_29335</name>
</gene>
<accession>A0A089MD49</accession>
<dbReference type="AlphaFoldDB" id="A0A089MD49"/>
<evidence type="ECO:0000313" key="2">
    <source>
        <dbReference type="Proteomes" id="UP000029500"/>
    </source>
</evidence>
<protein>
    <submittedName>
        <fullName evidence="1">Uncharacterized protein</fullName>
    </submittedName>
</protein>
<dbReference type="Proteomes" id="UP000029500">
    <property type="component" value="Chromosome"/>
</dbReference>
<dbReference type="EMBL" id="CP009287">
    <property type="protein sequence ID" value="AIQ71227.1"/>
    <property type="molecule type" value="Genomic_DNA"/>
</dbReference>
<dbReference type="KEGG" id="pgm:PGRAT_29335"/>
<proteinExistence type="predicted"/>
<name>A0A089MD49_9BACL</name>
<keyword evidence="2" id="KW-1185">Reference proteome</keyword>
<evidence type="ECO:0000313" key="1">
    <source>
        <dbReference type="EMBL" id="AIQ71227.1"/>
    </source>
</evidence>